<proteinExistence type="predicted"/>
<dbReference type="OrthoDB" id="8592247at2"/>
<organism evidence="1 2">
    <name type="scientific">Iodobacter ciconiae</name>
    <dbReference type="NCBI Taxonomy" id="2496266"/>
    <lineage>
        <taxon>Bacteria</taxon>
        <taxon>Pseudomonadati</taxon>
        <taxon>Pseudomonadota</taxon>
        <taxon>Betaproteobacteria</taxon>
        <taxon>Neisseriales</taxon>
        <taxon>Chitinibacteraceae</taxon>
        <taxon>Iodobacter</taxon>
    </lineage>
</organism>
<dbReference type="EMBL" id="CP034433">
    <property type="protein sequence ID" value="AZN35348.1"/>
    <property type="molecule type" value="Genomic_DNA"/>
</dbReference>
<sequence>MLKLFNSLFFIKLANFMFKNYMFCILLFFTPQVFADVENDSVFSSDGMHSMHYKCVDFKCDFWVKDNHATEVKLLSKIKARYPAISWLNPSLAQIVLSCGSDCNIKYYYHVKNGLSNPLQQVLAIEANKQCVLLATEKGLSIENIYSRKVRLKISYTDPNMKFDLTRAVMYVGMEATFDDKGGLIFNYTDENSRARHKYYKNVCM</sequence>
<accession>A0A3S8ZPE7</accession>
<dbReference type="AlphaFoldDB" id="A0A3S8ZPE7"/>
<name>A0A3S8ZPE7_9NEIS</name>
<evidence type="ECO:0000313" key="1">
    <source>
        <dbReference type="EMBL" id="AZN35348.1"/>
    </source>
</evidence>
<keyword evidence="2" id="KW-1185">Reference proteome</keyword>
<reference evidence="1 2" key="1">
    <citation type="submission" date="2018-12" db="EMBL/GenBank/DDBJ databases">
        <title>Complete genome sequence of Iodobacter sp. H11R3.</title>
        <authorList>
            <person name="Bae J.-W."/>
        </authorList>
    </citation>
    <scope>NUCLEOTIDE SEQUENCE [LARGE SCALE GENOMIC DNA]</scope>
    <source>
        <strain evidence="1 2">H11R3</strain>
    </source>
</reference>
<dbReference type="KEGG" id="iod:EJO50_01885"/>
<dbReference type="Proteomes" id="UP000282438">
    <property type="component" value="Chromosome"/>
</dbReference>
<gene>
    <name evidence="1" type="ORF">EJO50_01885</name>
</gene>
<protein>
    <submittedName>
        <fullName evidence="1">Uncharacterized protein</fullName>
    </submittedName>
</protein>
<evidence type="ECO:0000313" key="2">
    <source>
        <dbReference type="Proteomes" id="UP000282438"/>
    </source>
</evidence>